<evidence type="ECO:0000313" key="4">
    <source>
        <dbReference type="Proteomes" id="UP000653305"/>
    </source>
</evidence>
<proteinExistence type="predicted"/>
<comment type="caution">
    <text evidence="3">The sequence shown here is derived from an EMBL/GenBank/DDBJ whole genome shotgun (WGS) entry which is preliminary data.</text>
</comment>
<evidence type="ECO:0000259" key="2">
    <source>
        <dbReference type="Pfam" id="PF22666"/>
    </source>
</evidence>
<gene>
    <name evidence="3" type="ORF">PHJA_000915900</name>
</gene>
<sequence length="126" mass="14297">MAESMGKKVLDKGWLAARSTEVDLTGVDLTTDHPPTSDQSPWMEAVVPGTVLATLLKNKLVPDPFYGLENEAILDIANSGRDYYSLWFFTTFECNLCIALMFEADELKYRDYRYSISTTFDPLNRK</sequence>
<dbReference type="Gene3D" id="2.60.120.260">
    <property type="entry name" value="Galactose-binding domain-like"/>
    <property type="match status" value="1"/>
</dbReference>
<evidence type="ECO:0000256" key="1">
    <source>
        <dbReference type="ARBA" id="ARBA00022801"/>
    </source>
</evidence>
<reference evidence="3" key="1">
    <citation type="submission" date="2020-07" db="EMBL/GenBank/DDBJ databases">
        <title>Ethylene signaling mediates host invasion by parasitic plants.</title>
        <authorList>
            <person name="Yoshida S."/>
        </authorList>
    </citation>
    <scope>NUCLEOTIDE SEQUENCE</scope>
    <source>
        <strain evidence="3">Okayama</strain>
    </source>
</reference>
<keyword evidence="4" id="KW-1185">Reference proteome</keyword>
<name>A0A830BNQ0_9LAMI</name>
<dbReference type="PANTHER" id="PTHR43536">
    <property type="entry name" value="MANNOSYLGLYCOPROTEIN ENDO-BETA-MANNOSIDASE"/>
    <property type="match status" value="1"/>
</dbReference>
<dbReference type="GO" id="GO:0004553">
    <property type="term" value="F:hydrolase activity, hydrolyzing O-glycosyl compounds"/>
    <property type="evidence" value="ECO:0007669"/>
    <property type="project" value="InterPro"/>
</dbReference>
<dbReference type="InterPro" id="IPR054593">
    <property type="entry name" value="Beta-mannosidase-like_N2"/>
</dbReference>
<feature type="domain" description="Beta-mannosidase-like galactose-binding" evidence="2">
    <location>
        <begin position="38"/>
        <end position="79"/>
    </location>
</feature>
<organism evidence="3 4">
    <name type="scientific">Phtheirospermum japonicum</name>
    <dbReference type="NCBI Taxonomy" id="374723"/>
    <lineage>
        <taxon>Eukaryota</taxon>
        <taxon>Viridiplantae</taxon>
        <taxon>Streptophyta</taxon>
        <taxon>Embryophyta</taxon>
        <taxon>Tracheophyta</taxon>
        <taxon>Spermatophyta</taxon>
        <taxon>Magnoliopsida</taxon>
        <taxon>eudicotyledons</taxon>
        <taxon>Gunneridae</taxon>
        <taxon>Pentapetalae</taxon>
        <taxon>asterids</taxon>
        <taxon>lamiids</taxon>
        <taxon>Lamiales</taxon>
        <taxon>Orobanchaceae</taxon>
        <taxon>Orobanchaceae incertae sedis</taxon>
        <taxon>Phtheirospermum</taxon>
    </lineage>
</organism>
<dbReference type="SUPFAM" id="SSF49785">
    <property type="entry name" value="Galactose-binding domain-like"/>
    <property type="match status" value="1"/>
</dbReference>
<dbReference type="InterPro" id="IPR008979">
    <property type="entry name" value="Galactose-bd-like_sf"/>
</dbReference>
<dbReference type="InterPro" id="IPR043534">
    <property type="entry name" value="EBDG/EBM"/>
</dbReference>
<dbReference type="Pfam" id="PF22666">
    <property type="entry name" value="Glyco_hydro_2_N2"/>
    <property type="match status" value="1"/>
</dbReference>
<keyword evidence="1" id="KW-0378">Hydrolase</keyword>
<dbReference type="OrthoDB" id="408532at2759"/>
<evidence type="ECO:0000313" key="3">
    <source>
        <dbReference type="EMBL" id="GFP87722.1"/>
    </source>
</evidence>
<dbReference type="PANTHER" id="PTHR43536:SF1">
    <property type="entry name" value="MANNOSYLGLYCOPROTEIN ENDO-BETA-MANNOSIDASE"/>
    <property type="match status" value="1"/>
</dbReference>
<dbReference type="AlphaFoldDB" id="A0A830BNQ0"/>
<dbReference type="EMBL" id="BMAC01000152">
    <property type="protein sequence ID" value="GFP87722.1"/>
    <property type="molecule type" value="Genomic_DNA"/>
</dbReference>
<protein>
    <submittedName>
        <fullName evidence="3">Mannosylglycoprotein endo-beta-mannosidase</fullName>
    </submittedName>
</protein>
<accession>A0A830BNQ0</accession>
<dbReference type="Proteomes" id="UP000653305">
    <property type="component" value="Unassembled WGS sequence"/>
</dbReference>